<protein>
    <submittedName>
        <fullName evidence="1">(apollo) hypothetical protein</fullName>
    </submittedName>
</protein>
<evidence type="ECO:0000313" key="2">
    <source>
        <dbReference type="Proteomes" id="UP000691718"/>
    </source>
</evidence>
<evidence type="ECO:0000313" key="1">
    <source>
        <dbReference type="EMBL" id="CAG5020718.1"/>
    </source>
</evidence>
<accession>A0A8S3XHQ0</accession>
<comment type="caution">
    <text evidence="1">The sequence shown here is derived from an EMBL/GenBank/DDBJ whole genome shotgun (WGS) entry which is preliminary data.</text>
</comment>
<organism evidence="1 2">
    <name type="scientific">Parnassius apollo</name>
    <name type="common">Apollo butterfly</name>
    <name type="synonym">Papilio apollo</name>
    <dbReference type="NCBI Taxonomy" id="110799"/>
    <lineage>
        <taxon>Eukaryota</taxon>
        <taxon>Metazoa</taxon>
        <taxon>Ecdysozoa</taxon>
        <taxon>Arthropoda</taxon>
        <taxon>Hexapoda</taxon>
        <taxon>Insecta</taxon>
        <taxon>Pterygota</taxon>
        <taxon>Neoptera</taxon>
        <taxon>Endopterygota</taxon>
        <taxon>Lepidoptera</taxon>
        <taxon>Glossata</taxon>
        <taxon>Ditrysia</taxon>
        <taxon>Papilionoidea</taxon>
        <taxon>Papilionidae</taxon>
        <taxon>Parnassiinae</taxon>
        <taxon>Parnassini</taxon>
        <taxon>Parnassius</taxon>
        <taxon>Parnassius</taxon>
    </lineage>
</organism>
<gene>
    <name evidence="1" type="ORF">PAPOLLO_LOCUS17346</name>
</gene>
<reference evidence="1" key="1">
    <citation type="submission" date="2021-04" db="EMBL/GenBank/DDBJ databases">
        <authorList>
            <person name="Tunstrom K."/>
        </authorList>
    </citation>
    <scope>NUCLEOTIDE SEQUENCE</scope>
</reference>
<dbReference type="Proteomes" id="UP000691718">
    <property type="component" value="Unassembled WGS sequence"/>
</dbReference>
<dbReference type="EMBL" id="CAJQZP010001137">
    <property type="protein sequence ID" value="CAG5020718.1"/>
    <property type="molecule type" value="Genomic_DNA"/>
</dbReference>
<proteinExistence type="predicted"/>
<keyword evidence="2" id="KW-1185">Reference proteome</keyword>
<dbReference type="AlphaFoldDB" id="A0A8S3XHQ0"/>
<dbReference type="OrthoDB" id="7477382at2759"/>
<sequence length="66" mass="7838">MQNTGWRHIHQRSEVLDIRINLQLPTIEMPTVREDNFKKEAQQLDLRNVDFSDIKELINSAKFSDN</sequence>
<name>A0A8S3XHQ0_PARAO</name>